<gene>
    <name evidence="4" type="ORF">KHLLAP_LOCUS2603</name>
</gene>
<keyword evidence="2" id="KW-0812">Transmembrane</keyword>
<feature type="signal peptide" evidence="3">
    <location>
        <begin position="1"/>
        <end position="26"/>
    </location>
</feature>
<dbReference type="AlphaFoldDB" id="A0AAI8VCZ7"/>
<comment type="caution">
    <text evidence="4">The sequence shown here is derived from an EMBL/GenBank/DDBJ whole genome shotgun (WGS) entry which is preliminary data.</text>
</comment>
<reference evidence="4" key="1">
    <citation type="submission" date="2023-10" db="EMBL/GenBank/DDBJ databases">
        <authorList>
            <person name="Hackl T."/>
        </authorList>
    </citation>
    <scope>NUCLEOTIDE SEQUENCE</scope>
</reference>
<keyword evidence="2" id="KW-1133">Transmembrane helix</keyword>
<feature type="chain" id="PRO_5042595537" evidence="3">
    <location>
        <begin position="27"/>
        <end position="304"/>
    </location>
</feature>
<name>A0AAI8VCZ7_9PEZI</name>
<accession>A0AAI8VCZ7</accession>
<feature type="transmembrane region" description="Helical" evidence="2">
    <location>
        <begin position="196"/>
        <end position="217"/>
    </location>
</feature>
<sequence>MLCHAAAWSTSSIALTIALLTTISLAGGTCYNPDGSALDDTYQPCDSTAEEVSICCQTGVALQDGEDHRHMSCTDPTWESPACLSFCVDEDYAGQDREITVCDDGSYCCGSKDSGCCSERGGELRRRNGGAAPPTRQTTNPSPASPSATPTPTFTIEVSDVTPPAETTSTTTAPSFPTITHRPFIGRRGLSSQATAVIAVGASFGGIALIAVSVYFASKVKRSKDAGGQGSLPSGALPSHHAITMQESSLYASTQAKMAEDYWKSPVWGRTTAYGRSELDSTTRPLELPGHLHSAELPAYQFYR</sequence>
<dbReference type="Proteomes" id="UP001295740">
    <property type="component" value="Unassembled WGS sequence"/>
</dbReference>
<evidence type="ECO:0000256" key="1">
    <source>
        <dbReference type="SAM" id="MobiDB-lite"/>
    </source>
</evidence>
<keyword evidence="2" id="KW-0472">Membrane</keyword>
<keyword evidence="5" id="KW-1185">Reference proteome</keyword>
<organism evidence="4 5">
    <name type="scientific">Anthostomella pinea</name>
    <dbReference type="NCBI Taxonomy" id="933095"/>
    <lineage>
        <taxon>Eukaryota</taxon>
        <taxon>Fungi</taxon>
        <taxon>Dikarya</taxon>
        <taxon>Ascomycota</taxon>
        <taxon>Pezizomycotina</taxon>
        <taxon>Sordariomycetes</taxon>
        <taxon>Xylariomycetidae</taxon>
        <taxon>Xylariales</taxon>
        <taxon>Xylariaceae</taxon>
        <taxon>Anthostomella</taxon>
    </lineage>
</organism>
<evidence type="ECO:0000256" key="2">
    <source>
        <dbReference type="SAM" id="Phobius"/>
    </source>
</evidence>
<evidence type="ECO:0000313" key="5">
    <source>
        <dbReference type="Proteomes" id="UP001295740"/>
    </source>
</evidence>
<proteinExistence type="predicted"/>
<feature type="region of interest" description="Disordered" evidence="1">
    <location>
        <begin position="116"/>
        <end position="156"/>
    </location>
</feature>
<protein>
    <submittedName>
        <fullName evidence="4">Uu.00g049880.m01.CDS01</fullName>
    </submittedName>
</protein>
<evidence type="ECO:0000256" key="3">
    <source>
        <dbReference type="SAM" id="SignalP"/>
    </source>
</evidence>
<dbReference type="EMBL" id="CAUWAG010000003">
    <property type="protein sequence ID" value="CAJ2502135.1"/>
    <property type="molecule type" value="Genomic_DNA"/>
</dbReference>
<keyword evidence="3" id="KW-0732">Signal</keyword>
<evidence type="ECO:0000313" key="4">
    <source>
        <dbReference type="EMBL" id="CAJ2502135.1"/>
    </source>
</evidence>
<feature type="compositionally biased region" description="Low complexity" evidence="1">
    <location>
        <begin position="138"/>
        <end position="153"/>
    </location>
</feature>